<evidence type="ECO:0000313" key="1">
    <source>
        <dbReference type="EMBL" id="KAI5662550.1"/>
    </source>
</evidence>
<protein>
    <submittedName>
        <fullName evidence="1">Uncharacterized protein</fullName>
    </submittedName>
</protein>
<keyword evidence="2" id="KW-1185">Reference proteome</keyword>
<dbReference type="Proteomes" id="UP001060085">
    <property type="component" value="Linkage Group LG05"/>
</dbReference>
<evidence type="ECO:0000313" key="2">
    <source>
        <dbReference type="Proteomes" id="UP001060085"/>
    </source>
</evidence>
<organism evidence="1 2">
    <name type="scientific">Catharanthus roseus</name>
    <name type="common">Madagascar periwinkle</name>
    <name type="synonym">Vinca rosea</name>
    <dbReference type="NCBI Taxonomy" id="4058"/>
    <lineage>
        <taxon>Eukaryota</taxon>
        <taxon>Viridiplantae</taxon>
        <taxon>Streptophyta</taxon>
        <taxon>Embryophyta</taxon>
        <taxon>Tracheophyta</taxon>
        <taxon>Spermatophyta</taxon>
        <taxon>Magnoliopsida</taxon>
        <taxon>eudicotyledons</taxon>
        <taxon>Gunneridae</taxon>
        <taxon>Pentapetalae</taxon>
        <taxon>asterids</taxon>
        <taxon>lamiids</taxon>
        <taxon>Gentianales</taxon>
        <taxon>Apocynaceae</taxon>
        <taxon>Rauvolfioideae</taxon>
        <taxon>Vinceae</taxon>
        <taxon>Catharanthinae</taxon>
        <taxon>Catharanthus</taxon>
    </lineage>
</organism>
<reference evidence="2" key="1">
    <citation type="journal article" date="2023" name="Nat. Plants">
        <title>Single-cell RNA sequencing provides a high-resolution roadmap for understanding the multicellular compartmentation of specialized metabolism.</title>
        <authorList>
            <person name="Sun S."/>
            <person name="Shen X."/>
            <person name="Li Y."/>
            <person name="Li Y."/>
            <person name="Wang S."/>
            <person name="Li R."/>
            <person name="Zhang H."/>
            <person name="Shen G."/>
            <person name="Guo B."/>
            <person name="Wei J."/>
            <person name="Xu J."/>
            <person name="St-Pierre B."/>
            <person name="Chen S."/>
            <person name="Sun C."/>
        </authorList>
    </citation>
    <scope>NUCLEOTIDE SEQUENCE [LARGE SCALE GENOMIC DNA]</scope>
</reference>
<accession>A0ACC0AQB0</accession>
<proteinExistence type="predicted"/>
<comment type="caution">
    <text evidence="1">The sequence shown here is derived from an EMBL/GenBank/DDBJ whole genome shotgun (WGS) entry which is preliminary data.</text>
</comment>
<sequence length="638" mass="72580">MVVDVVDSKLAHVSVENGGEENSSVKENGKINQAAGLHEPIKFGSHGVDEPVKGEVNKVSEANFPKDAVDEWPAPKQVHSFYFVKYRSFEDQKIKAKLEQADKELQKKNQMRSQLIDKLRAKKSERAQVISHLKAHGEENKQYWMKIDEKKKEMEPLQQALGQLRGANYGGRGDRRSGLCSSEEELNDVIKSLQYRIQHESIPLTEEKQILREIKQLEGTREKVIANAAVRAKIQESMGEKEALQDQVKLIGGDMDGVRKEQQMVKAKLKQFEEEKEAIDKEIKSLEEELTALTQKRDQTFESIHQLRKQREEGNSSFYENRSLLIKAKEFAAKKDVEALKDLSETEVNKFITVWSSNKVFREDYERRIMPSLDMRQLSRDGRMRNPDEKPLLAVVSSTPVEAEVVPRTNVKQEKNVKQAKVDLSPPSEPDASSVQKGQKEKKKEATDKKAGTAVKSRDVEDEPEFYVPEKSKKDPPKSGKFDELKMKEMKREEEIAKAKLAMERKKKLAEKAAAKAELRKQKEAEKKEKEREKKLKKKAGGASATAAPPESEEQTEAAVAEVAESEKVEEVVETQAPAKNKERKENGIRYRKRSKGTDSLPRTLLKRKKATNYWMWAAPAAALAVALLFIVGYKYLL</sequence>
<dbReference type="EMBL" id="CM044705">
    <property type="protein sequence ID" value="KAI5662550.1"/>
    <property type="molecule type" value="Genomic_DNA"/>
</dbReference>
<name>A0ACC0AQB0_CATRO</name>
<gene>
    <name evidence="1" type="ORF">M9H77_21873</name>
</gene>